<keyword evidence="2 8" id="KW-0723">Serine/threonine-protein kinase</keyword>
<evidence type="ECO:0000256" key="2">
    <source>
        <dbReference type="ARBA" id="ARBA00022527"/>
    </source>
</evidence>
<proteinExistence type="inferred from homology"/>
<dbReference type="Proteomes" id="UP000187209">
    <property type="component" value="Unassembled WGS sequence"/>
</dbReference>
<dbReference type="GO" id="GO:0005856">
    <property type="term" value="C:cytoskeleton"/>
    <property type="evidence" value="ECO:0007669"/>
    <property type="project" value="TreeGrafter"/>
</dbReference>
<sequence length="494" mass="56959">MESTKYYLNKSSIQFPILLPTTKPDPKRKLRLELNLSSKSITSLKTPQTSYPDQSATPKASLFKDNKLKPTSKLMPYKSQIKPISIKPIDKTEILKFPISSEELTSAWPNLEDWVISELKAYNQIHYFYKASKYAPKDFDDEKGEYKIQLGDDILYRYEILEIIGKGSFGQVIKVQDHMKKKPVALKIIKNRQRYTEQAHIEIELLKLLKEMDPECKYNIIHLEDNFTFRGHVMITFELLGLNLYELLKRNSFRGLSIALIKRISYQILQSLSLLTKNYIIHCDLKPENILLSDANLMSVKLIDFGSSCYANQRVYTYIQSRFYRAPEVILGIPYTSAIDIWSFGCILVELYTGIPIFPAQSEENLIEIIQEVIGIPPPGFLAQGSRSCIFFKKDSDDKAKVEKSKRKTPGSRSIRHILKGADDDFIQLIEGCLMWEPKSRITAVNALRSTWFHENSEGNIKTTARRCKISIEDITKHTPQLQKFIAHRTNTLK</sequence>
<evidence type="ECO:0000259" key="9">
    <source>
        <dbReference type="PROSITE" id="PS50011"/>
    </source>
</evidence>
<evidence type="ECO:0000256" key="3">
    <source>
        <dbReference type="ARBA" id="ARBA00022679"/>
    </source>
</evidence>
<name>A0A1R2ASV8_9CILI</name>
<dbReference type="PANTHER" id="PTHR24058">
    <property type="entry name" value="DUAL SPECIFICITY PROTEIN KINASE"/>
    <property type="match status" value="1"/>
</dbReference>
<dbReference type="InterPro" id="IPR000719">
    <property type="entry name" value="Prot_kinase_dom"/>
</dbReference>
<dbReference type="InterPro" id="IPR008271">
    <property type="entry name" value="Ser/Thr_kinase_AS"/>
</dbReference>
<evidence type="ECO:0000256" key="6">
    <source>
        <dbReference type="ARBA" id="ARBA00022840"/>
    </source>
</evidence>
<keyword evidence="6 7" id="KW-0067">ATP-binding</keyword>
<feature type="binding site" evidence="7">
    <location>
        <position position="187"/>
    </location>
    <ligand>
        <name>ATP</name>
        <dbReference type="ChEBI" id="CHEBI:30616"/>
    </ligand>
</feature>
<dbReference type="GO" id="GO:0004674">
    <property type="term" value="F:protein serine/threonine kinase activity"/>
    <property type="evidence" value="ECO:0007669"/>
    <property type="project" value="UniProtKB-KW"/>
</dbReference>
<evidence type="ECO:0000256" key="1">
    <source>
        <dbReference type="ARBA" id="ARBA00008867"/>
    </source>
</evidence>
<dbReference type="InterPro" id="IPR050494">
    <property type="entry name" value="Ser_Thr_dual-spec_kinase"/>
</dbReference>
<dbReference type="EMBL" id="MPUH01001468">
    <property type="protein sequence ID" value="OMJ67598.1"/>
    <property type="molecule type" value="Genomic_DNA"/>
</dbReference>
<feature type="domain" description="Protein kinase" evidence="9">
    <location>
        <begin position="158"/>
        <end position="453"/>
    </location>
</feature>
<keyword evidence="3" id="KW-0808">Transferase</keyword>
<organism evidence="10 11">
    <name type="scientific">Stentor coeruleus</name>
    <dbReference type="NCBI Taxonomy" id="5963"/>
    <lineage>
        <taxon>Eukaryota</taxon>
        <taxon>Sar</taxon>
        <taxon>Alveolata</taxon>
        <taxon>Ciliophora</taxon>
        <taxon>Postciliodesmatophora</taxon>
        <taxon>Heterotrichea</taxon>
        <taxon>Heterotrichida</taxon>
        <taxon>Stentoridae</taxon>
        <taxon>Stentor</taxon>
    </lineage>
</organism>
<dbReference type="GO" id="GO:0005737">
    <property type="term" value="C:cytoplasm"/>
    <property type="evidence" value="ECO:0007669"/>
    <property type="project" value="TreeGrafter"/>
</dbReference>
<protein>
    <recommendedName>
        <fullName evidence="9">Protein kinase domain-containing protein</fullName>
    </recommendedName>
</protein>
<dbReference type="Pfam" id="PF00069">
    <property type="entry name" value="Pkinase"/>
    <property type="match status" value="1"/>
</dbReference>
<dbReference type="InterPro" id="IPR011009">
    <property type="entry name" value="Kinase-like_dom_sf"/>
</dbReference>
<evidence type="ECO:0000256" key="5">
    <source>
        <dbReference type="ARBA" id="ARBA00022777"/>
    </source>
</evidence>
<keyword evidence="4 7" id="KW-0547">Nucleotide-binding</keyword>
<gene>
    <name evidence="10" type="ORF">SteCoe_35196</name>
</gene>
<dbReference type="Gene3D" id="3.30.200.20">
    <property type="entry name" value="Phosphorylase Kinase, domain 1"/>
    <property type="match status" value="1"/>
</dbReference>
<comment type="caution">
    <text evidence="10">The sequence shown here is derived from an EMBL/GenBank/DDBJ whole genome shotgun (WGS) entry which is preliminary data.</text>
</comment>
<dbReference type="InterPro" id="IPR017441">
    <property type="entry name" value="Protein_kinase_ATP_BS"/>
</dbReference>
<dbReference type="OrthoDB" id="9332038at2759"/>
<dbReference type="AlphaFoldDB" id="A0A1R2ASV8"/>
<keyword evidence="11" id="KW-1185">Reference proteome</keyword>
<dbReference type="PROSITE" id="PS50011">
    <property type="entry name" value="PROTEIN_KINASE_DOM"/>
    <property type="match status" value="1"/>
</dbReference>
<evidence type="ECO:0000256" key="4">
    <source>
        <dbReference type="ARBA" id="ARBA00022741"/>
    </source>
</evidence>
<evidence type="ECO:0000256" key="8">
    <source>
        <dbReference type="RuleBase" id="RU000304"/>
    </source>
</evidence>
<dbReference type="PANTHER" id="PTHR24058:SF22">
    <property type="entry name" value="DUAL SPECIFICITY TYROSINE-PHOSPHORYLATION-REGULATED KINASE 4"/>
    <property type="match status" value="1"/>
</dbReference>
<dbReference type="GO" id="GO:0005524">
    <property type="term" value="F:ATP binding"/>
    <property type="evidence" value="ECO:0007669"/>
    <property type="project" value="UniProtKB-UniRule"/>
</dbReference>
<dbReference type="PROSITE" id="PS00108">
    <property type="entry name" value="PROTEIN_KINASE_ST"/>
    <property type="match status" value="1"/>
</dbReference>
<comment type="similarity">
    <text evidence="1">Belongs to the protein kinase superfamily. CMGC Ser/Thr protein kinase family. MNB/DYRK subfamily.</text>
</comment>
<dbReference type="PROSITE" id="PS00107">
    <property type="entry name" value="PROTEIN_KINASE_ATP"/>
    <property type="match status" value="1"/>
</dbReference>
<evidence type="ECO:0000313" key="11">
    <source>
        <dbReference type="Proteomes" id="UP000187209"/>
    </source>
</evidence>
<dbReference type="SMART" id="SM00220">
    <property type="entry name" value="S_TKc"/>
    <property type="match status" value="1"/>
</dbReference>
<evidence type="ECO:0000313" key="10">
    <source>
        <dbReference type="EMBL" id="OMJ67598.1"/>
    </source>
</evidence>
<evidence type="ECO:0000256" key="7">
    <source>
        <dbReference type="PROSITE-ProRule" id="PRU10141"/>
    </source>
</evidence>
<dbReference type="Gene3D" id="1.10.510.10">
    <property type="entry name" value="Transferase(Phosphotransferase) domain 1"/>
    <property type="match status" value="1"/>
</dbReference>
<accession>A0A1R2ASV8</accession>
<keyword evidence="5" id="KW-0418">Kinase</keyword>
<reference evidence="10 11" key="1">
    <citation type="submission" date="2016-11" db="EMBL/GenBank/DDBJ databases">
        <title>The macronuclear genome of Stentor coeruleus: a giant cell with tiny introns.</title>
        <authorList>
            <person name="Slabodnick M."/>
            <person name="Ruby J.G."/>
            <person name="Reiff S.B."/>
            <person name="Swart E.C."/>
            <person name="Gosai S."/>
            <person name="Prabakaran S."/>
            <person name="Witkowska E."/>
            <person name="Larue G.E."/>
            <person name="Fisher S."/>
            <person name="Freeman R.M."/>
            <person name="Gunawardena J."/>
            <person name="Chu W."/>
            <person name="Stover N.A."/>
            <person name="Gregory B.D."/>
            <person name="Nowacki M."/>
            <person name="Derisi J."/>
            <person name="Roy S.W."/>
            <person name="Marshall W.F."/>
            <person name="Sood P."/>
        </authorList>
    </citation>
    <scope>NUCLEOTIDE SEQUENCE [LARGE SCALE GENOMIC DNA]</scope>
    <source>
        <strain evidence="10">WM001</strain>
    </source>
</reference>
<dbReference type="SUPFAM" id="SSF56112">
    <property type="entry name" value="Protein kinase-like (PK-like)"/>
    <property type="match status" value="1"/>
</dbReference>